<dbReference type="EMBL" id="PDSK01000057">
    <property type="protein sequence ID" value="PIE35175.1"/>
    <property type="molecule type" value="Genomic_DNA"/>
</dbReference>
<gene>
    <name evidence="2" type="ORF">CSA56_05275</name>
</gene>
<dbReference type="PANTHER" id="PTHR36194:SF1">
    <property type="entry name" value="S-LAYER-LIKE PROTEIN"/>
    <property type="match status" value="1"/>
</dbReference>
<evidence type="ECO:0000313" key="2">
    <source>
        <dbReference type="EMBL" id="PIE35175.1"/>
    </source>
</evidence>
<dbReference type="InterPro" id="IPR025493">
    <property type="entry name" value="DUF4384"/>
</dbReference>
<proteinExistence type="predicted"/>
<dbReference type="PROSITE" id="PS51257">
    <property type="entry name" value="PROKAR_LIPOPROTEIN"/>
    <property type="match status" value="1"/>
</dbReference>
<reference evidence="2 3" key="1">
    <citation type="submission" date="2017-10" db="EMBL/GenBank/DDBJ databases">
        <title>Novel microbial diversity and functional potential in the marine mammal oral microbiome.</title>
        <authorList>
            <person name="Dudek N.K."/>
            <person name="Sun C.L."/>
            <person name="Burstein D."/>
            <person name="Kantor R.S."/>
            <person name="Aliaga Goltsman D.S."/>
            <person name="Bik E.M."/>
            <person name="Thomas B.C."/>
            <person name="Banfield J.F."/>
            <person name="Relman D.A."/>
        </authorList>
    </citation>
    <scope>NUCLEOTIDE SEQUENCE [LARGE SCALE GENOMIC DNA]</scope>
    <source>
        <strain evidence="2">DOLJORAL78_47_16</strain>
    </source>
</reference>
<sequence length="189" mass="20789">MEVSMMKMKTLGVILSLVVFTLVLYGCPAPQPPGSGTEPTPTPTPTTSFTLNASTLQSTYNIGESVIVSVLSSKPCYLSMFNIDTQGVVTQIFPNNLAMNNYMEGGQMYHLPSQTDRFRLRVTGPAGTERIRVIATLQNVGIVVPRDFTNADFPVFKGSVEEFDRLIDQQLGSLPESDWTQTNITFQVQ</sequence>
<dbReference type="Proteomes" id="UP000230821">
    <property type="component" value="Unassembled WGS sequence"/>
</dbReference>
<feature type="domain" description="DUF4384" evidence="1">
    <location>
        <begin position="59"/>
        <end position="137"/>
    </location>
</feature>
<name>A0A2G6KHR0_9BACT</name>
<protein>
    <recommendedName>
        <fullName evidence="1">DUF4384 domain-containing protein</fullName>
    </recommendedName>
</protein>
<evidence type="ECO:0000259" key="1">
    <source>
        <dbReference type="Pfam" id="PF14326"/>
    </source>
</evidence>
<comment type="caution">
    <text evidence="2">The sequence shown here is derived from an EMBL/GenBank/DDBJ whole genome shotgun (WGS) entry which is preliminary data.</text>
</comment>
<dbReference type="AlphaFoldDB" id="A0A2G6KHR0"/>
<organism evidence="2 3">
    <name type="scientific">candidate division KSB3 bacterium</name>
    <dbReference type="NCBI Taxonomy" id="2044937"/>
    <lineage>
        <taxon>Bacteria</taxon>
        <taxon>candidate division KSB3</taxon>
    </lineage>
</organism>
<dbReference type="Pfam" id="PF14326">
    <property type="entry name" value="DUF4384"/>
    <property type="match status" value="1"/>
</dbReference>
<accession>A0A2G6KHR0</accession>
<evidence type="ECO:0000313" key="3">
    <source>
        <dbReference type="Proteomes" id="UP000230821"/>
    </source>
</evidence>
<dbReference type="PANTHER" id="PTHR36194">
    <property type="entry name" value="S-LAYER-LIKE PROTEIN"/>
    <property type="match status" value="1"/>
</dbReference>